<dbReference type="GO" id="GO:0008422">
    <property type="term" value="F:beta-glucosidase activity"/>
    <property type="evidence" value="ECO:0007669"/>
    <property type="project" value="TreeGrafter"/>
</dbReference>
<evidence type="ECO:0000256" key="2">
    <source>
        <dbReference type="RuleBase" id="RU003690"/>
    </source>
</evidence>
<dbReference type="SUPFAM" id="SSF51445">
    <property type="entry name" value="(Trans)glycosidases"/>
    <property type="match status" value="1"/>
</dbReference>
<gene>
    <name evidence="3" type="ORF">Pyn_34033</name>
</gene>
<evidence type="ECO:0000313" key="4">
    <source>
        <dbReference type="Proteomes" id="UP000250321"/>
    </source>
</evidence>
<organism evidence="3 4">
    <name type="scientific">Prunus yedoensis var. nudiflora</name>
    <dbReference type="NCBI Taxonomy" id="2094558"/>
    <lineage>
        <taxon>Eukaryota</taxon>
        <taxon>Viridiplantae</taxon>
        <taxon>Streptophyta</taxon>
        <taxon>Embryophyta</taxon>
        <taxon>Tracheophyta</taxon>
        <taxon>Spermatophyta</taxon>
        <taxon>Magnoliopsida</taxon>
        <taxon>eudicotyledons</taxon>
        <taxon>Gunneridae</taxon>
        <taxon>Pentapetalae</taxon>
        <taxon>rosids</taxon>
        <taxon>fabids</taxon>
        <taxon>Rosales</taxon>
        <taxon>Rosaceae</taxon>
        <taxon>Amygdaloideae</taxon>
        <taxon>Amygdaleae</taxon>
        <taxon>Prunus</taxon>
    </lineage>
</organism>
<name>A0A314XJD5_PRUYE</name>
<dbReference type="PANTHER" id="PTHR10353:SF154">
    <property type="entry name" value="BETA-GLUCOSIDASE 9-RELATED"/>
    <property type="match status" value="1"/>
</dbReference>
<dbReference type="OrthoDB" id="1166172at2759"/>
<dbReference type="STRING" id="2094558.A0A314XJD5"/>
<dbReference type="InterPro" id="IPR001360">
    <property type="entry name" value="Glyco_hydro_1"/>
</dbReference>
<dbReference type="Gene3D" id="3.20.20.80">
    <property type="entry name" value="Glycosidases"/>
    <property type="match status" value="1"/>
</dbReference>
<dbReference type="Proteomes" id="UP000250321">
    <property type="component" value="Unassembled WGS sequence"/>
</dbReference>
<proteinExistence type="inferred from homology"/>
<dbReference type="AlphaFoldDB" id="A0A314XJD5"/>
<dbReference type="EMBL" id="PJQY01002662">
    <property type="protein sequence ID" value="PQP91810.1"/>
    <property type="molecule type" value="Genomic_DNA"/>
</dbReference>
<dbReference type="PANTHER" id="PTHR10353">
    <property type="entry name" value="GLYCOSYL HYDROLASE"/>
    <property type="match status" value="1"/>
</dbReference>
<accession>A0A314XJD5</accession>
<reference evidence="3 4" key="1">
    <citation type="submission" date="2018-02" db="EMBL/GenBank/DDBJ databases">
        <title>Draft genome of wild Prunus yedoensis var. nudiflora.</title>
        <authorList>
            <person name="Baek S."/>
            <person name="Kim J.-H."/>
            <person name="Choi K."/>
            <person name="Kim G.-B."/>
            <person name="Cho A."/>
            <person name="Jang H."/>
            <person name="Shin C.-H."/>
            <person name="Yu H.-J."/>
            <person name="Mun J.-H."/>
        </authorList>
    </citation>
    <scope>NUCLEOTIDE SEQUENCE [LARGE SCALE GENOMIC DNA]</scope>
    <source>
        <strain evidence="4">cv. Jeju island</strain>
        <tissue evidence="3">Leaf</tissue>
    </source>
</reference>
<keyword evidence="4" id="KW-1185">Reference proteome</keyword>
<dbReference type="GO" id="GO:0005975">
    <property type="term" value="P:carbohydrate metabolic process"/>
    <property type="evidence" value="ECO:0007669"/>
    <property type="project" value="InterPro"/>
</dbReference>
<evidence type="ECO:0000313" key="3">
    <source>
        <dbReference type="EMBL" id="PQP91810.1"/>
    </source>
</evidence>
<comment type="caution">
    <text evidence="3">The sequence shown here is derived from an EMBL/GenBank/DDBJ whole genome shotgun (WGS) entry which is preliminary data.</text>
</comment>
<dbReference type="InterPro" id="IPR017853">
    <property type="entry name" value="GH"/>
</dbReference>
<evidence type="ECO:0000256" key="1">
    <source>
        <dbReference type="ARBA" id="ARBA00010838"/>
    </source>
</evidence>
<sequence>MTFSPPFLRVSHVSVNADLEEYLLNALNPKELQVKRSHFPRDFAFGVSTSAAQIEGSTKEGGRGPSVWDHFIEKNPEIIYDHSNLLTAIDSYKRYKEDVQAVKDLGVDSYRFSISWTRILPNGTLSGGINQEGIDYYNNLIDEVIKMASHPM</sequence>
<protein>
    <submittedName>
        <fullName evidence="3">Beta-glucosidase 24</fullName>
    </submittedName>
</protein>
<comment type="similarity">
    <text evidence="1 2">Belongs to the glycosyl hydrolase 1 family.</text>
</comment>
<dbReference type="Pfam" id="PF00232">
    <property type="entry name" value="Glyco_hydro_1"/>
    <property type="match status" value="1"/>
</dbReference>